<reference evidence="5 6" key="1">
    <citation type="submission" date="2018-07" db="EMBL/GenBank/DDBJ databases">
        <title>Genomic Encyclopedia of Type Strains, Phase IV (KMG-IV): sequencing the most valuable type-strain genomes for metagenomic binning, comparative biology and taxonomic classification.</title>
        <authorList>
            <person name="Goeker M."/>
        </authorList>
    </citation>
    <scope>NUCLEOTIDE SEQUENCE [LARGE SCALE GENOMIC DNA]</scope>
    <source>
        <strain evidence="5 6">DSM 26407</strain>
    </source>
</reference>
<dbReference type="GO" id="GO:0016787">
    <property type="term" value="F:hydrolase activity"/>
    <property type="evidence" value="ECO:0007669"/>
    <property type="project" value="UniProtKB-KW"/>
</dbReference>
<keyword evidence="2 3" id="KW-0378">Hydrolase</keyword>
<dbReference type="OrthoDB" id="542521at2"/>
<dbReference type="InterPro" id="IPR000086">
    <property type="entry name" value="NUDIX_hydrolase_dom"/>
</dbReference>
<comment type="cofactor">
    <cofactor evidence="1">
        <name>Mg(2+)</name>
        <dbReference type="ChEBI" id="CHEBI:18420"/>
    </cofactor>
</comment>
<evidence type="ECO:0000259" key="4">
    <source>
        <dbReference type="PROSITE" id="PS51462"/>
    </source>
</evidence>
<dbReference type="PROSITE" id="PS51462">
    <property type="entry name" value="NUDIX"/>
    <property type="match status" value="1"/>
</dbReference>
<feature type="domain" description="Nudix hydrolase" evidence="4">
    <location>
        <begin position="6"/>
        <end position="141"/>
    </location>
</feature>
<dbReference type="Gene3D" id="3.90.79.10">
    <property type="entry name" value="Nucleoside Triphosphate Pyrophosphohydrolase"/>
    <property type="match status" value="1"/>
</dbReference>
<keyword evidence="6" id="KW-1185">Reference proteome</keyword>
<dbReference type="InterPro" id="IPR020476">
    <property type="entry name" value="Nudix_hydrolase"/>
</dbReference>
<evidence type="ECO:0000313" key="6">
    <source>
        <dbReference type="Proteomes" id="UP000252707"/>
    </source>
</evidence>
<dbReference type="CDD" id="cd18873">
    <property type="entry name" value="NUDIX_NadM_like"/>
    <property type="match status" value="1"/>
</dbReference>
<evidence type="ECO:0000256" key="2">
    <source>
        <dbReference type="ARBA" id="ARBA00022801"/>
    </source>
</evidence>
<organism evidence="5 6">
    <name type="scientific">Thioalbus denitrificans</name>
    <dbReference type="NCBI Taxonomy" id="547122"/>
    <lineage>
        <taxon>Bacteria</taxon>
        <taxon>Pseudomonadati</taxon>
        <taxon>Pseudomonadota</taxon>
        <taxon>Gammaproteobacteria</taxon>
        <taxon>Chromatiales</taxon>
        <taxon>Ectothiorhodospiraceae</taxon>
        <taxon>Thioalbus</taxon>
    </lineage>
</organism>
<comment type="caution">
    <text evidence="5">The sequence shown here is derived from an EMBL/GenBank/DDBJ whole genome shotgun (WGS) entry which is preliminary data.</text>
</comment>
<comment type="similarity">
    <text evidence="3">Belongs to the Nudix hydrolase family.</text>
</comment>
<sequence>MAAPVTPRVAVDIIIELEDRPGRPVVLIRRGHPPLGRALPGGFVDVGETLEAAAIREAREETGLEVTLRVLLGCYSDPARDPRGHTVSPVYVATARGEPKAGDDAAAVEVHAAEALPRDTVFDHGLILEDYRRWRATGEPAPLHRRMQRGKSSH</sequence>
<evidence type="ECO:0000313" key="5">
    <source>
        <dbReference type="EMBL" id="RCX32299.1"/>
    </source>
</evidence>
<dbReference type="AlphaFoldDB" id="A0A369CEG3"/>
<dbReference type="InterPro" id="IPR015797">
    <property type="entry name" value="NUDIX_hydrolase-like_dom_sf"/>
</dbReference>
<evidence type="ECO:0000256" key="1">
    <source>
        <dbReference type="ARBA" id="ARBA00001946"/>
    </source>
</evidence>
<gene>
    <name evidence="5" type="ORF">DFQ59_102661</name>
</gene>
<protein>
    <submittedName>
        <fullName evidence="5">8-oxo-dGTP diphosphatase</fullName>
    </submittedName>
</protein>
<evidence type="ECO:0000256" key="3">
    <source>
        <dbReference type="RuleBase" id="RU003476"/>
    </source>
</evidence>
<proteinExistence type="inferred from homology"/>
<dbReference type="SUPFAM" id="SSF55811">
    <property type="entry name" value="Nudix"/>
    <property type="match status" value="1"/>
</dbReference>
<dbReference type="EMBL" id="QPJY01000002">
    <property type="protein sequence ID" value="RCX32299.1"/>
    <property type="molecule type" value="Genomic_DNA"/>
</dbReference>
<name>A0A369CEG3_9GAMM</name>
<dbReference type="Pfam" id="PF00293">
    <property type="entry name" value="NUDIX"/>
    <property type="match status" value="1"/>
</dbReference>
<dbReference type="PRINTS" id="PR00502">
    <property type="entry name" value="NUDIXFAMILY"/>
</dbReference>
<dbReference type="PROSITE" id="PS00893">
    <property type="entry name" value="NUDIX_BOX"/>
    <property type="match status" value="1"/>
</dbReference>
<accession>A0A369CEG3</accession>
<dbReference type="RefSeq" id="WP_114279100.1">
    <property type="nucleotide sequence ID" value="NZ_QPJY01000002.1"/>
</dbReference>
<dbReference type="InterPro" id="IPR020084">
    <property type="entry name" value="NUDIX_hydrolase_CS"/>
</dbReference>
<dbReference type="PANTHER" id="PTHR43736">
    <property type="entry name" value="ADP-RIBOSE PYROPHOSPHATASE"/>
    <property type="match status" value="1"/>
</dbReference>
<dbReference type="Proteomes" id="UP000252707">
    <property type="component" value="Unassembled WGS sequence"/>
</dbReference>
<dbReference type="PANTHER" id="PTHR43736:SF1">
    <property type="entry name" value="DIHYDRONEOPTERIN TRIPHOSPHATE DIPHOSPHATASE"/>
    <property type="match status" value="1"/>
</dbReference>